<reference evidence="1" key="1">
    <citation type="journal article" date="2016" name="Front. Microbiol.">
        <title>Genome Sequence of the Piezophilic, Mesophilic Sulfate-Reducing Bacterium Desulfovibrio indicus J2T.</title>
        <authorList>
            <person name="Cao J."/>
            <person name="Maignien L."/>
            <person name="Shao Z."/>
            <person name="Alain K."/>
            <person name="Jebbar M."/>
        </authorList>
    </citation>
    <scope>NUCLEOTIDE SEQUENCE</scope>
    <source>
        <strain evidence="1">JCM 32048</strain>
    </source>
</reference>
<gene>
    <name evidence="1" type="ORF">MPEAHAMD_6789</name>
</gene>
<dbReference type="EMBL" id="BPQJ01000070">
    <property type="protein sequence ID" value="GJD66591.1"/>
    <property type="molecule type" value="Genomic_DNA"/>
</dbReference>
<evidence type="ECO:0000313" key="1">
    <source>
        <dbReference type="EMBL" id="GJD66591.1"/>
    </source>
</evidence>
<keyword evidence="2" id="KW-1185">Reference proteome</keyword>
<protein>
    <submittedName>
        <fullName evidence="1">Uncharacterized protein</fullName>
    </submittedName>
</protein>
<dbReference type="Proteomes" id="UP001055286">
    <property type="component" value="Unassembled WGS sequence"/>
</dbReference>
<dbReference type="AlphaFoldDB" id="A0AA37HJD1"/>
<organism evidence="1 2">
    <name type="scientific">Methylobacterium frigidaeris</name>
    <dbReference type="NCBI Taxonomy" id="2038277"/>
    <lineage>
        <taxon>Bacteria</taxon>
        <taxon>Pseudomonadati</taxon>
        <taxon>Pseudomonadota</taxon>
        <taxon>Alphaproteobacteria</taxon>
        <taxon>Hyphomicrobiales</taxon>
        <taxon>Methylobacteriaceae</taxon>
        <taxon>Methylobacterium</taxon>
    </lineage>
</organism>
<name>A0AA37HJD1_9HYPH</name>
<proteinExistence type="predicted"/>
<reference evidence="1" key="2">
    <citation type="submission" date="2021-08" db="EMBL/GenBank/DDBJ databases">
        <authorList>
            <person name="Tani A."/>
            <person name="Ola A."/>
            <person name="Ogura Y."/>
            <person name="Katsura K."/>
            <person name="Hayashi T."/>
        </authorList>
    </citation>
    <scope>NUCLEOTIDE SEQUENCE</scope>
    <source>
        <strain evidence="1">JCM 32048</strain>
    </source>
</reference>
<accession>A0AA37HJD1</accession>
<evidence type="ECO:0000313" key="2">
    <source>
        <dbReference type="Proteomes" id="UP001055286"/>
    </source>
</evidence>
<comment type="caution">
    <text evidence="1">The sequence shown here is derived from an EMBL/GenBank/DDBJ whole genome shotgun (WGS) entry which is preliminary data.</text>
</comment>
<sequence>MTPIEHYWPPELLAAVLPERYGHLMPSKAAEGVPARGREPSRQAPEALEGGCRLYRLPFRFRVIRPTPPDAA</sequence>